<gene>
    <name evidence="2" type="ORF">GCM10007895_00540</name>
</gene>
<protein>
    <submittedName>
        <fullName evidence="2">Amino acid-binding protein</fullName>
    </submittedName>
</protein>
<dbReference type="PIRSF" id="PIRSF008459">
    <property type="entry name" value="UCP008459"/>
    <property type="match status" value="1"/>
</dbReference>
<reference evidence="2" key="2">
    <citation type="submission" date="2023-01" db="EMBL/GenBank/DDBJ databases">
        <title>Draft genome sequence of Paraferrimonas sedimenticola strain NBRC 101628.</title>
        <authorList>
            <person name="Sun Q."/>
            <person name="Mori K."/>
        </authorList>
    </citation>
    <scope>NUCLEOTIDE SEQUENCE</scope>
    <source>
        <strain evidence="2">NBRC 101628</strain>
    </source>
</reference>
<feature type="domain" description="CASTOR ACT" evidence="1">
    <location>
        <begin position="57"/>
        <end position="120"/>
    </location>
</feature>
<organism evidence="2 3">
    <name type="scientific">Paraferrimonas sedimenticola</name>
    <dbReference type="NCBI Taxonomy" id="375674"/>
    <lineage>
        <taxon>Bacteria</taxon>
        <taxon>Pseudomonadati</taxon>
        <taxon>Pseudomonadota</taxon>
        <taxon>Gammaproteobacteria</taxon>
        <taxon>Alteromonadales</taxon>
        <taxon>Ferrimonadaceae</taxon>
        <taxon>Paraferrimonas</taxon>
    </lineage>
</organism>
<reference evidence="2" key="1">
    <citation type="journal article" date="2014" name="Int. J. Syst. Evol. Microbiol.">
        <title>Complete genome sequence of Corynebacterium casei LMG S-19264T (=DSM 44701T), isolated from a smear-ripened cheese.</title>
        <authorList>
            <consortium name="US DOE Joint Genome Institute (JGI-PGF)"/>
            <person name="Walter F."/>
            <person name="Albersmeier A."/>
            <person name="Kalinowski J."/>
            <person name="Ruckert C."/>
        </authorList>
    </citation>
    <scope>NUCLEOTIDE SEQUENCE</scope>
    <source>
        <strain evidence="2">NBRC 101628</strain>
    </source>
</reference>
<evidence type="ECO:0000313" key="3">
    <source>
        <dbReference type="Proteomes" id="UP001161422"/>
    </source>
</evidence>
<dbReference type="InterPro" id="IPR045865">
    <property type="entry name" value="ACT-like_dom_sf"/>
</dbReference>
<dbReference type="AlphaFoldDB" id="A0AA37RNL0"/>
<evidence type="ECO:0000313" key="2">
    <source>
        <dbReference type="EMBL" id="GLP94748.1"/>
    </source>
</evidence>
<dbReference type="InterPro" id="IPR016540">
    <property type="entry name" value="UCP008459"/>
</dbReference>
<dbReference type="InterPro" id="IPR027795">
    <property type="entry name" value="CASTOR_ACT_dom"/>
</dbReference>
<dbReference type="Gene3D" id="3.30.2130.10">
    <property type="entry name" value="VC0802-like"/>
    <property type="match status" value="1"/>
</dbReference>
<accession>A0AA37RNL0</accession>
<dbReference type="RefSeq" id="WP_245837152.1">
    <property type="nucleotide sequence ID" value="NZ_BSNC01000001.1"/>
</dbReference>
<dbReference type="EMBL" id="BSNC01000001">
    <property type="protein sequence ID" value="GLP94748.1"/>
    <property type="molecule type" value="Genomic_DNA"/>
</dbReference>
<dbReference type="Pfam" id="PF13840">
    <property type="entry name" value="ACT_7"/>
    <property type="match status" value="1"/>
</dbReference>
<proteinExistence type="predicted"/>
<dbReference type="PANTHER" id="PTHR31131:SF6">
    <property type="entry name" value="CASTOR ACT DOMAIN-CONTAINING PROTEIN"/>
    <property type="match status" value="1"/>
</dbReference>
<dbReference type="SUPFAM" id="SSF55021">
    <property type="entry name" value="ACT-like"/>
    <property type="match status" value="2"/>
</dbReference>
<dbReference type="PANTHER" id="PTHR31131">
    <property type="entry name" value="CHROMOSOME 1, WHOLE GENOME SHOTGUN SEQUENCE"/>
    <property type="match status" value="1"/>
</dbReference>
<comment type="caution">
    <text evidence="2">The sequence shown here is derived from an EMBL/GenBank/DDBJ whole genome shotgun (WGS) entry which is preliminary data.</text>
</comment>
<name>A0AA37RNL0_9GAMM</name>
<evidence type="ECO:0000259" key="1">
    <source>
        <dbReference type="Pfam" id="PF13840"/>
    </source>
</evidence>
<dbReference type="Proteomes" id="UP001161422">
    <property type="component" value="Unassembled WGS sequence"/>
</dbReference>
<keyword evidence="3" id="KW-1185">Reference proteome</keyword>
<sequence>MANLTLAVLDGEYSIHSLPPNADIPTEVMAQPLYFIGKTQDEVSILVPSSLPLVSDEVESGWKCLEVLGPLGFSMVGIMARVSTTLANANISILAVSTFDTDYVFVKSQRLEEAAKALRSNSYQVLYPDK</sequence>
<dbReference type="InterPro" id="IPR051719">
    <property type="entry name" value="CASTOR_mTORC1"/>
</dbReference>